<dbReference type="GO" id="GO:0051747">
    <property type="term" value="F:cytosine C-5 DNA demethylase activity"/>
    <property type="evidence" value="ECO:0007669"/>
    <property type="project" value="TreeGrafter"/>
</dbReference>
<dbReference type="GO" id="GO:0006307">
    <property type="term" value="P:DNA alkylation repair"/>
    <property type="evidence" value="ECO:0007669"/>
    <property type="project" value="TreeGrafter"/>
</dbReference>
<dbReference type="AlphaFoldDB" id="A0A6A6J4M8"/>
<dbReference type="Gene3D" id="2.60.120.590">
    <property type="entry name" value="Alpha-ketoglutarate-dependent dioxygenase AlkB-like"/>
    <property type="match status" value="1"/>
</dbReference>
<dbReference type="InterPro" id="IPR032852">
    <property type="entry name" value="ALKBH2"/>
</dbReference>
<dbReference type="GO" id="GO:0035516">
    <property type="term" value="F:broad specificity oxidative DNA demethylase activity"/>
    <property type="evidence" value="ECO:0007669"/>
    <property type="project" value="TreeGrafter"/>
</dbReference>
<evidence type="ECO:0000313" key="4">
    <source>
        <dbReference type="Proteomes" id="UP000800097"/>
    </source>
</evidence>
<dbReference type="PANTHER" id="PTHR31573:SF4">
    <property type="entry name" value="FE2OG DIOXYGENASE DOMAIN-CONTAINING PROTEIN"/>
    <property type="match status" value="1"/>
</dbReference>
<dbReference type="InterPro" id="IPR027450">
    <property type="entry name" value="AlkB-like"/>
</dbReference>
<dbReference type="OrthoDB" id="2163491at2759"/>
<accession>A0A6A6J4M8</accession>
<dbReference type="Pfam" id="PF13532">
    <property type="entry name" value="2OG-FeII_Oxy_2"/>
    <property type="match status" value="1"/>
</dbReference>
<dbReference type="PANTHER" id="PTHR31573">
    <property type="entry name" value="ALPHA-KETOGLUTARATE-DEPENDENT DIOXYGENASE ALKB HOMOLOG 2"/>
    <property type="match status" value="1"/>
</dbReference>
<dbReference type="RefSeq" id="XP_033649070.1">
    <property type="nucleotide sequence ID" value="XM_033799411.1"/>
</dbReference>
<evidence type="ECO:0000259" key="2">
    <source>
        <dbReference type="Pfam" id="PF13532"/>
    </source>
</evidence>
<dbReference type="SUPFAM" id="SSF51197">
    <property type="entry name" value="Clavaminate synthase-like"/>
    <property type="match status" value="1"/>
</dbReference>
<organism evidence="3 4">
    <name type="scientific">Westerdykella ornata</name>
    <dbReference type="NCBI Taxonomy" id="318751"/>
    <lineage>
        <taxon>Eukaryota</taxon>
        <taxon>Fungi</taxon>
        <taxon>Dikarya</taxon>
        <taxon>Ascomycota</taxon>
        <taxon>Pezizomycotina</taxon>
        <taxon>Dothideomycetes</taxon>
        <taxon>Pleosporomycetidae</taxon>
        <taxon>Pleosporales</taxon>
        <taxon>Sporormiaceae</taxon>
        <taxon>Westerdykella</taxon>
    </lineage>
</organism>
<protein>
    <recommendedName>
        <fullName evidence="2">Alpha-ketoglutarate-dependent dioxygenase AlkB-like domain-containing protein</fullName>
    </recommendedName>
</protein>
<evidence type="ECO:0000313" key="3">
    <source>
        <dbReference type="EMBL" id="KAF2271531.1"/>
    </source>
</evidence>
<proteinExistence type="predicted"/>
<sequence length="907" mass="100523">MDAIVNDIISSSPSSLALCFPPDQGHSVLSTTSLDAPGSPLSDVPDDLSDCSEAKADQFRIRPLLMTNIDSVQPSCSNAMEGFGKDGSLFDSSFKRRVTRSQTKKQDLAEKITTPPTPWPKRSIPSPISPIGEEFSASPRLRKKRKSNADSLITKKAKRASLVVKLSVPSLGRLIFSQLKQTSLDENTSDQAISASDFDHAPVMKFPDIPTGKVPPGGRTELCILEQRAYVPCNPPTATPNHGPGLDVPMTMRASPSGVEHSELVALAKRLVTPPTDFDQRPDPSSRPEVWAETRQELCETLHYFRAWHGGTYCTGGYAWGVLHDKSPHARDFNDGIVVLSRAGGGMVRDKDTEEMVIGRDQAENSQSASLRNSMKYRNPVVLITGADNPLMRCKPPHTYCVLDYFKPTHIWCEKSGGRVIMRYRFEKLNLSKPSWWLVGEQAVPLGSLPPPVVQRCTSCGNVFDQVYLQGWMCLHAPCRSFWKLQNGKEPVEHDLLYDPRFIKQKTHWPNENHNYSLTSNNVQLSGHFVAGENCSKAYWSGMVCPQCGRCILRISWMCWDCGCGFQKKPPHTLIPAEALVDPYFPLTDEYSLSRDFSSPLVTLEVRFLHGYRINVFTIPGINGFVAHLIANKPVVEEQGGPNDMFEELQQTDIGLRRRPLGGGLSKGEAFTRHFAVNYGMPYKFIAATSSEPFEGAAHAITATRSRLNWASQLMVGQEHREFNEVLALGYFEEQRINYHDDGEFGLGPTIATLSLGAPGTMKIRMKARHYNGVSKQGIYNDSLPMPGCDKYAERLAAVDELARLKATDKKEYSARLRTLPKNLGLKSGGNSKDAITMMLGHGDIVIMHGADIQKYYEHSVEHAGKLRFALTCRYIDPDSLSEADKPKYPIAPDAGNYDGTRVGGVA</sequence>
<dbReference type="Proteomes" id="UP000800097">
    <property type="component" value="Unassembled WGS sequence"/>
</dbReference>
<name>A0A6A6J4M8_WESOR</name>
<keyword evidence="4" id="KW-1185">Reference proteome</keyword>
<reference evidence="3" key="1">
    <citation type="journal article" date="2020" name="Stud. Mycol.">
        <title>101 Dothideomycetes genomes: a test case for predicting lifestyles and emergence of pathogens.</title>
        <authorList>
            <person name="Haridas S."/>
            <person name="Albert R."/>
            <person name="Binder M."/>
            <person name="Bloem J."/>
            <person name="Labutti K."/>
            <person name="Salamov A."/>
            <person name="Andreopoulos B."/>
            <person name="Baker S."/>
            <person name="Barry K."/>
            <person name="Bills G."/>
            <person name="Bluhm B."/>
            <person name="Cannon C."/>
            <person name="Castanera R."/>
            <person name="Culley D."/>
            <person name="Daum C."/>
            <person name="Ezra D."/>
            <person name="Gonzalez J."/>
            <person name="Henrissat B."/>
            <person name="Kuo A."/>
            <person name="Liang C."/>
            <person name="Lipzen A."/>
            <person name="Lutzoni F."/>
            <person name="Magnuson J."/>
            <person name="Mondo S."/>
            <person name="Nolan M."/>
            <person name="Ohm R."/>
            <person name="Pangilinan J."/>
            <person name="Park H.-J."/>
            <person name="Ramirez L."/>
            <person name="Alfaro M."/>
            <person name="Sun H."/>
            <person name="Tritt A."/>
            <person name="Yoshinaga Y."/>
            <person name="Zwiers L.-H."/>
            <person name="Turgeon B."/>
            <person name="Goodwin S."/>
            <person name="Spatafora J."/>
            <person name="Crous P."/>
            <person name="Grigoriev I."/>
        </authorList>
    </citation>
    <scope>NUCLEOTIDE SEQUENCE</scope>
    <source>
        <strain evidence="3">CBS 379.55</strain>
    </source>
</reference>
<feature type="region of interest" description="Disordered" evidence="1">
    <location>
        <begin position="112"/>
        <end position="150"/>
    </location>
</feature>
<feature type="region of interest" description="Disordered" evidence="1">
    <location>
        <begin position="29"/>
        <end position="48"/>
    </location>
</feature>
<evidence type="ECO:0000256" key="1">
    <source>
        <dbReference type="SAM" id="MobiDB-lite"/>
    </source>
</evidence>
<dbReference type="GeneID" id="54552586"/>
<dbReference type="GO" id="GO:0008198">
    <property type="term" value="F:ferrous iron binding"/>
    <property type="evidence" value="ECO:0007669"/>
    <property type="project" value="TreeGrafter"/>
</dbReference>
<gene>
    <name evidence="3" type="ORF">EI97DRAFT_437781</name>
</gene>
<feature type="domain" description="Alpha-ketoglutarate-dependent dioxygenase AlkB-like" evidence="2">
    <location>
        <begin position="690"/>
        <end position="866"/>
    </location>
</feature>
<dbReference type="InterPro" id="IPR037151">
    <property type="entry name" value="AlkB-like_sf"/>
</dbReference>
<dbReference type="EMBL" id="ML986539">
    <property type="protein sequence ID" value="KAF2271531.1"/>
    <property type="molecule type" value="Genomic_DNA"/>
</dbReference>